<dbReference type="STRING" id="1351755.CCH01_09300"/>
<organism evidence="2 3">
    <name type="scientific">Clostridium chauvoei JF4335</name>
    <dbReference type="NCBI Taxonomy" id="1351755"/>
    <lineage>
        <taxon>Bacteria</taxon>
        <taxon>Bacillati</taxon>
        <taxon>Bacillota</taxon>
        <taxon>Clostridia</taxon>
        <taxon>Eubacteriales</taxon>
        <taxon>Clostridiaceae</taxon>
        <taxon>Clostridium</taxon>
    </lineage>
</organism>
<keyword evidence="1" id="KW-0472">Membrane</keyword>
<sequence length="365" mass="40830">MYEVRGRSGVNSMGRRGRVNSKGNTKFSMGYILMIIAILVFFIRALSVVDSYYERGGYAYVQLLNFGMPVVKTQVYNKGDFVENRLSVEKIIIQALGLGNINTSAIVGKELSLFKGVVGDCTPDKSLARLKPFSLNDNSIAKLSPEEIAELNKVSDAYDPTLKKALDNSKPEVLIYHTHTMEYYAEAGKETTDSNFNVVGVGDILAKELEEGYGISVIHDKTNHSLEYNDSYLRSEETLKSYLNKYGDFKLVIDLHRDSLDPGKRVTGELNGQELAKFMFVRTENSPRYAANEALTDKLYGISTSLYPEITRKIMTYEIGKNAFNQGLSDNSILIEVGFNTNTAQEAKLTAKYIARVLAEHLNRQ</sequence>
<dbReference type="AlphaFoldDB" id="S6EJ94"/>
<gene>
    <name evidence="2" type="ORF">CCH01_09300</name>
</gene>
<keyword evidence="1" id="KW-1133">Transmembrane helix</keyword>
<dbReference type="EMBL" id="LT799839">
    <property type="protein sequence ID" value="SLK15707.1"/>
    <property type="molecule type" value="Genomic_DNA"/>
</dbReference>
<dbReference type="Pfam" id="PF07454">
    <property type="entry name" value="SpoIIP"/>
    <property type="match status" value="1"/>
</dbReference>
<dbReference type="NCBIfam" id="TIGR02867">
    <property type="entry name" value="spore_II_P"/>
    <property type="match status" value="1"/>
</dbReference>
<evidence type="ECO:0000313" key="2">
    <source>
        <dbReference type="EMBL" id="SLK15707.1"/>
    </source>
</evidence>
<name>S6EJ94_9CLOT</name>
<reference evidence="3" key="1">
    <citation type="submission" date="2017-03" db="EMBL/GenBank/DDBJ databases">
        <authorList>
            <person name="Falquet L."/>
            <person name="Falquet L."/>
        </authorList>
    </citation>
    <scope>NUCLEOTIDE SEQUENCE [LARGE SCALE GENOMIC DNA]</scope>
</reference>
<proteinExistence type="predicted"/>
<dbReference type="Proteomes" id="UP000190476">
    <property type="component" value="Chromosome I"/>
</dbReference>
<evidence type="ECO:0000313" key="3">
    <source>
        <dbReference type="Proteomes" id="UP000190476"/>
    </source>
</evidence>
<dbReference type="InterPro" id="IPR010897">
    <property type="entry name" value="Spore_II_P"/>
</dbReference>
<keyword evidence="3" id="KW-1185">Reference proteome</keyword>
<dbReference type="GeneID" id="66301276"/>
<feature type="transmembrane region" description="Helical" evidence="1">
    <location>
        <begin position="28"/>
        <end position="46"/>
    </location>
</feature>
<accession>S6EJ94</accession>
<evidence type="ECO:0000256" key="1">
    <source>
        <dbReference type="SAM" id="Phobius"/>
    </source>
</evidence>
<keyword evidence="1" id="KW-0812">Transmembrane</keyword>
<dbReference type="RefSeq" id="WP_021875269.1">
    <property type="nucleotide sequence ID" value="NZ_CBML010000006.1"/>
</dbReference>
<protein>
    <submittedName>
        <fullName evidence="2">Putative Stage II sporulation protein P</fullName>
    </submittedName>
</protein>